<proteinExistence type="inferred from homology"/>
<dbReference type="Proteomes" id="UP000005289">
    <property type="component" value="Chromosome"/>
</dbReference>
<dbReference type="PRINTS" id="PR01506">
    <property type="entry name" value="TATBPROTEIN"/>
</dbReference>
<evidence type="ECO:0000256" key="10">
    <source>
        <dbReference type="SAM" id="MobiDB-lite"/>
    </source>
</evidence>
<keyword evidence="6 9" id="KW-1133">Transmembrane helix</keyword>
<keyword evidence="2 9" id="KW-0813">Transport</keyword>
<sequence>MFDIGFWEILIITLVALLVVGPERLPGLAREIGRFVGKTRRFVNSVRSDIEQELQTDELRKMLKGQEQEIQELKSMMQETETSLREDLKETEQTLRENLDDTGDDRKKLDPEARPGAEKPKAAESGGEAKPPPRIRRVPVQNRLDSDLLTDAPKPQPAETGAPGAPDDKKANKA</sequence>
<evidence type="ECO:0000256" key="9">
    <source>
        <dbReference type="HAMAP-Rule" id="MF_00237"/>
    </source>
</evidence>
<evidence type="ECO:0000256" key="4">
    <source>
        <dbReference type="ARBA" id="ARBA00022692"/>
    </source>
</evidence>
<dbReference type="GO" id="GO:0043953">
    <property type="term" value="P:protein transport by the Tat complex"/>
    <property type="evidence" value="ECO:0007669"/>
    <property type="project" value="UniProtKB-UniRule"/>
</dbReference>
<name>W0DIA7_9GAMM</name>
<evidence type="ECO:0000313" key="12">
    <source>
        <dbReference type="Proteomes" id="UP000005289"/>
    </source>
</evidence>
<reference evidence="11 12" key="1">
    <citation type="submission" date="2013-12" db="EMBL/GenBank/DDBJ databases">
        <authorList>
            <consortium name="DOE Joint Genome Institute"/>
            <person name="Muyzer G."/>
            <person name="Huntemann M."/>
            <person name="Han J."/>
            <person name="Chen A."/>
            <person name="Kyrpides N."/>
            <person name="Mavromatis K."/>
            <person name="Markowitz V."/>
            <person name="Palaniappan K."/>
            <person name="Ivanova N."/>
            <person name="Schaumberg A."/>
            <person name="Pati A."/>
            <person name="Liolios K."/>
            <person name="Nordberg H.P."/>
            <person name="Cantor M.N."/>
            <person name="Hua S.X."/>
            <person name="Woyke T."/>
        </authorList>
    </citation>
    <scope>NUCLEOTIDE SEQUENCE [LARGE SCALE GENOMIC DNA]</scope>
    <source>
        <strain evidence="11 12">ARh 1</strain>
    </source>
</reference>
<evidence type="ECO:0000256" key="5">
    <source>
        <dbReference type="ARBA" id="ARBA00022927"/>
    </source>
</evidence>
<evidence type="ECO:0000313" key="11">
    <source>
        <dbReference type="EMBL" id="AHE96992.1"/>
    </source>
</evidence>
<dbReference type="EMBL" id="CP007029">
    <property type="protein sequence ID" value="AHE96992.1"/>
    <property type="molecule type" value="Genomic_DNA"/>
</dbReference>
<evidence type="ECO:0000256" key="1">
    <source>
        <dbReference type="ARBA" id="ARBA00004167"/>
    </source>
</evidence>
<comment type="function">
    <text evidence="9">Part of the twin-arginine translocation (Tat) system that transports large folded proteins containing a characteristic twin-arginine motif in their signal peptide across membranes. Together with TatC, TatB is part of a receptor directly interacting with Tat signal peptides. TatB may form an oligomeric binding site that transiently accommodates folded Tat precursor proteins before their translocation.</text>
</comment>
<dbReference type="Pfam" id="PF02416">
    <property type="entry name" value="TatA_B_E"/>
    <property type="match status" value="1"/>
</dbReference>
<dbReference type="PANTHER" id="PTHR33162">
    <property type="entry name" value="SEC-INDEPENDENT PROTEIN TRANSLOCASE PROTEIN TATA, CHLOROPLASTIC"/>
    <property type="match status" value="1"/>
</dbReference>
<comment type="subunit">
    <text evidence="9">The Tat system comprises two distinct complexes: a TatABC complex, containing multiple copies of TatA, TatB and TatC subunits, and a separate TatA complex, containing only TatA subunits. Substrates initially bind to the TatABC complex, which probably triggers association of the separate TatA complex to form the active translocon.</text>
</comment>
<dbReference type="HOGENOM" id="CLU_086034_1_0_6"/>
<feature type="region of interest" description="Disordered" evidence="10">
    <location>
        <begin position="74"/>
        <end position="174"/>
    </location>
</feature>
<evidence type="ECO:0000256" key="7">
    <source>
        <dbReference type="ARBA" id="ARBA00023010"/>
    </source>
</evidence>
<evidence type="ECO:0000256" key="6">
    <source>
        <dbReference type="ARBA" id="ARBA00022989"/>
    </source>
</evidence>
<dbReference type="InterPro" id="IPR003369">
    <property type="entry name" value="TatA/B/E"/>
</dbReference>
<evidence type="ECO:0000256" key="3">
    <source>
        <dbReference type="ARBA" id="ARBA00022475"/>
    </source>
</evidence>
<keyword evidence="12" id="KW-1185">Reference proteome</keyword>
<accession>W0DIA7</accession>
<keyword evidence="4 9" id="KW-0812">Transmembrane</keyword>
<evidence type="ECO:0000256" key="2">
    <source>
        <dbReference type="ARBA" id="ARBA00022448"/>
    </source>
</evidence>
<dbReference type="OrthoDB" id="9816005at2"/>
<organism evidence="11 12">
    <name type="scientific">Thioalkalivibrio paradoxus ARh 1</name>
    <dbReference type="NCBI Taxonomy" id="713585"/>
    <lineage>
        <taxon>Bacteria</taxon>
        <taxon>Pseudomonadati</taxon>
        <taxon>Pseudomonadota</taxon>
        <taxon>Gammaproteobacteria</taxon>
        <taxon>Chromatiales</taxon>
        <taxon>Ectothiorhodospiraceae</taxon>
        <taxon>Thioalkalivibrio</taxon>
    </lineage>
</organism>
<dbReference type="GO" id="GO:0008320">
    <property type="term" value="F:protein transmembrane transporter activity"/>
    <property type="evidence" value="ECO:0007669"/>
    <property type="project" value="UniProtKB-UniRule"/>
</dbReference>
<keyword evidence="3 9" id="KW-1003">Cell membrane</keyword>
<dbReference type="HAMAP" id="MF_00237">
    <property type="entry name" value="TatB"/>
    <property type="match status" value="1"/>
</dbReference>
<comment type="similarity">
    <text evidence="9">Belongs to the TatB family.</text>
</comment>
<feature type="compositionally biased region" description="Basic and acidic residues" evidence="10">
    <location>
        <begin position="82"/>
        <end position="122"/>
    </location>
</feature>
<dbReference type="PANTHER" id="PTHR33162:SF1">
    <property type="entry name" value="SEC-INDEPENDENT PROTEIN TRANSLOCASE PROTEIN TATA, CHLOROPLASTIC"/>
    <property type="match status" value="1"/>
</dbReference>
<evidence type="ECO:0000256" key="8">
    <source>
        <dbReference type="ARBA" id="ARBA00023136"/>
    </source>
</evidence>
<dbReference type="Gene3D" id="1.20.5.3310">
    <property type="match status" value="1"/>
</dbReference>
<gene>
    <name evidence="9" type="primary">tatB</name>
    <name evidence="11" type="ORF">THITH_00445</name>
</gene>
<dbReference type="STRING" id="713585.THITH_00445"/>
<protein>
    <recommendedName>
        <fullName evidence="9">Sec-independent protein translocase protein TatB</fullName>
    </recommendedName>
</protein>
<keyword evidence="7 9" id="KW-0811">Translocation</keyword>
<dbReference type="InterPro" id="IPR018448">
    <property type="entry name" value="TatB"/>
</dbReference>
<dbReference type="KEGG" id="tti:THITH_00445"/>
<dbReference type="NCBIfam" id="TIGR01410">
    <property type="entry name" value="tatB"/>
    <property type="match status" value="1"/>
</dbReference>
<comment type="subcellular location">
    <subcellularLocation>
        <location evidence="9">Cell membrane</location>
        <topology evidence="9">Single-pass membrane protein</topology>
    </subcellularLocation>
    <subcellularLocation>
        <location evidence="1">Membrane</location>
        <topology evidence="1">Single-pass membrane protein</topology>
    </subcellularLocation>
</comment>
<dbReference type="AlphaFoldDB" id="W0DIA7"/>
<keyword evidence="5 9" id="KW-0653">Protein transport</keyword>
<dbReference type="RefSeq" id="WP_006746502.1">
    <property type="nucleotide sequence ID" value="NZ_CP007029.1"/>
</dbReference>
<dbReference type="GO" id="GO:0033281">
    <property type="term" value="C:TAT protein transport complex"/>
    <property type="evidence" value="ECO:0007669"/>
    <property type="project" value="UniProtKB-UniRule"/>
</dbReference>
<keyword evidence="8 9" id="KW-0472">Membrane</keyword>